<feature type="transmembrane region" description="Helical" evidence="1">
    <location>
        <begin position="69"/>
        <end position="86"/>
    </location>
</feature>
<keyword evidence="1" id="KW-0812">Transmembrane</keyword>
<keyword evidence="1" id="KW-1133">Transmembrane helix</keyword>
<dbReference type="RefSeq" id="WP_301663045.1">
    <property type="nucleotide sequence ID" value="NZ_VCYH01000002.1"/>
</dbReference>
<sequence length="282" mass="31223">MTTEDSIALPLQWSRLWLAVPALSFAGLAITLLLQHFAVPYAALPGVAGCVVASFLLGYVAYQKPRRDIVSLFAPLYAVLIFVIPNDFSSGPVMQTLYAASISVLALRVEKRFSNPKHQEKTMKQYLNEYIERIGPLISTIDEETGHLIASSLLSFKFGLYKNAIERCEETLARLRERSAMPGALEAALLILQERAADLADSRLTPSPQYTFGETDRDALAIRLPPGEGQDRTALDLDNALVLLYAVGIETSPEDEQALEEHQRFIIQILDSYKEQIQTPGA</sequence>
<keyword evidence="3" id="KW-1185">Reference proteome</keyword>
<comment type="caution">
    <text evidence="2">The sequence shown here is derived from an EMBL/GenBank/DDBJ whole genome shotgun (WGS) entry which is preliminary data.</text>
</comment>
<evidence type="ECO:0000256" key="1">
    <source>
        <dbReference type="SAM" id="Phobius"/>
    </source>
</evidence>
<feature type="transmembrane region" description="Helical" evidence="1">
    <location>
        <begin position="41"/>
        <end position="62"/>
    </location>
</feature>
<evidence type="ECO:0000313" key="2">
    <source>
        <dbReference type="EMBL" id="MDN7023961.1"/>
    </source>
</evidence>
<keyword evidence="1" id="KW-0472">Membrane</keyword>
<organism evidence="2 3">
    <name type="scientific">Methanoculleus frigidifontis</name>
    <dbReference type="NCBI Taxonomy" id="2584085"/>
    <lineage>
        <taxon>Archaea</taxon>
        <taxon>Methanobacteriati</taxon>
        <taxon>Methanobacteriota</taxon>
        <taxon>Stenosarchaea group</taxon>
        <taxon>Methanomicrobia</taxon>
        <taxon>Methanomicrobiales</taxon>
        <taxon>Methanomicrobiaceae</taxon>
        <taxon>Methanoculleus</taxon>
    </lineage>
</organism>
<gene>
    <name evidence="2" type="ORF">FGU65_03470</name>
</gene>
<feature type="transmembrane region" description="Helical" evidence="1">
    <location>
        <begin position="16"/>
        <end position="35"/>
    </location>
</feature>
<reference evidence="2" key="1">
    <citation type="submission" date="2019-05" db="EMBL/GenBank/DDBJ databases">
        <title>Methanoculleus sp. FWC-SCC1, a methanogenic archaeon isolated from deep marine cold seep.</title>
        <authorList>
            <person name="Chen Y.-W."/>
            <person name="Chen S.-C."/>
            <person name="Teng N.-H."/>
            <person name="Lai M.-C."/>
        </authorList>
    </citation>
    <scope>NUCLEOTIDE SEQUENCE</scope>
    <source>
        <strain evidence="2">FWC-SCC1</strain>
    </source>
</reference>
<dbReference type="Proteomes" id="UP001168338">
    <property type="component" value="Unassembled WGS sequence"/>
</dbReference>
<accession>A0ABT8M7R1</accession>
<dbReference type="EMBL" id="VCYH01000002">
    <property type="protein sequence ID" value="MDN7023961.1"/>
    <property type="molecule type" value="Genomic_DNA"/>
</dbReference>
<proteinExistence type="predicted"/>
<name>A0ABT8M7R1_9EURY</name>
<protein>
    <submittedName>
        <fullName evidence="2">Uncharacterized protein</fullName>
    </submittedName>
</protein>
<evidence type="ECO:0000313" key="3">
    <source>
        <dbReference type="Proteomes" id="UP001168338"/>
    </source>
</evidence>